<feature type="compositionally biased region" description="Basic and acidic residues" evidence="1">
    <location>
        <begin position="621"/>
        <end position="630"/>
    </location>
</feature>
<feature type="transmembrane region" description="Helical" evidence="2">
    <location>
        <begin position="525"/>
        <end position="545"/>
    </location>
</feature>
<feature type="region of interest" description="Disordered" evidence="1">
    <location>
        <begin position="609"/>
        <end position="630"/>
    </location>
</feature>
<dbReference type="PANTHER" id="PTHR48174">
    <property type="entry name" value="DUF946 FAMILY PROTEIN"/>
    <property type="match status" value="1"/>
</dbReference>
<evidence type="ECO:0000313" key="5">
    <source>
        <dbReference type="Proteomes" id="UP000552836"/>
    </source>
</evidence>
<organism evidence="4 5">
    <name type="scientific">Modestobacter marinus</name>
    <dbReference type="NCBI Taxonomy" id="477641"/>
    <lineage>
        <taxon>Bacteria</taxon>
        <taxon>Bacillati</taxon>
        <taxon>Actinomycetota</taxon>
        <taxon>Actinomycetes</taxon>
        <taxon>Geodermatophilales</taxon>
        <taxon>Geodermatophilaceae</taxon>
        <taxon>Modestobacter</taxon>
    </lineage>
</organism>
<keyword evidence="2" id="KW-1133">Transmembrane helix</keyword>
<feature type="transmembrane region" description="Helical" evidence="2">
    <location>
        <begin position="552"/>
        <end position="574"/>
    </location>
</feature>
<keyword evidence="6" id="KW-1185">Reference proteome</keyword>
<name>A0A846LTU3_9ACTN</name>
<reference evidence="3" key="4">
    <citation type="submission" date="2024-05" db="EMBL/GenBank/DDBJ databases">
        <authorList>
            <person name="Sun Q."/>
            <person name="Zhou Y."/>
        </authorList>
    </citation>
    <scope>NUCLEOTIDE SEQUENCE</scope>
    <source>
        <strain evidence="3">CGMCC 4.5581</strain>
    </source>
</reference>
<comment type="caution">
    <text evidence="4">The sequence shown here is derived from an EMBL/GenBank/DDBJ whole genome shotgun (WGS) entry which is preliminary data.</text>
</comment>
<dbReference type="AlphaFoldDB" id="A0A846LTU3"/>
<keyword evidence="2" id="KW-0472">Membrane</keyword>
<dbReference type="Proteomes" id="UP000552836">
    <property type="component" value="Unassembled WGS sequence"/>
</dbReference>
<feature type="region of interest" description="Disordered" evidence="1">
    <location>
        <begin position="464"/>
        <end position="485"/>
    </location>
</feature>
<evidence type="ECO:0000313" key="6">
    <source>
        <dbReference type="Proteomes" id="UP000648663"/>
    </source>
</evidence>
<reference evidence="6" key="2">
    <citation type="journal article" date="2019" name="Int. J. Syst. Evol. Microbiol.">
        <title>The Global Catalogue of Microorganisms (GCM) 10K type strain sequencing project: providing services to taxonomists for standard genome sequencing and annotation.</title>
        <authorList>
            <consortium name="The Broad Institute Genomics Platform"/>
            <consortium name="The Broad Institute Genome Sequencing Center for Infectious Disease"/>
            <person name="Wu L."/>
            <person name="Ma J."/>
        </authorList>
    </citation>
    <scope>NUCLEOTIDE SEQUENCE [LARGE SCALE GENOMIC DNA]</scope>
    <source>
        <strain evidence="6">CGMCC 4.5581</strain>
    </source>
</reference>
<dbReference type="PANTHER" id="PTHR48174:SF5">
    <property type="entry name" value="VACUOLAR PROTEIN SORTING-ASSOCIATED PROTEIN 62"/>
    <property type="match status" value="1"/>
</dbReference>
<dbReference type="EMBL" id="BMMI01000009">
    <property type="protein sequence ID" value="GGL81229.1"/>
    <property type="molecule type" value="Genomic_DNA"/>
</dbReference>
<dbReference type="RefSeq" id="WP_188959679.1">
    <property type="nucleotide sequence ID" value="NZ_BAABJU010000011.1"/>
</dbReference>
<dbReference type="Proteomes" id="UP000648663">
    <property type="component" value="Unassembled WGS sequence"/>
</dbReference>
<evidence type="ECO:0000313" key="3">
    <source>
        <dbReference type="EMBL" id="GGL81229.1"/>
    </source>
</evidence>
<gene>
    <name evidence="4" type="ORF">FB380_004332</name>
    <name evidence="3" type="ORF">GCM10011589_41900</name>
</gene>
<reference evidence="3" key="1">
    <citation type="journal article" date="2014" name="Int. J. Syst. Evol. Microbiol.">
        <title>Complete genome of a new Firmicutes species belonging to the dominant human colonic microbiota ('Ruminococcus bicirculans') reveals two chromosomes and a selective capacity to utilize plant glucans.</title>
        <authorList>
            <consortium name="NISC Comparative Sequencing Program"/>
            <person name="Wegmann U."/>
            <person name="Louis P."/>
            <person name="Goesmann A."/>
            <person name="Henrissat B."/>
            <person name="Duncan S.H."/>
            <person name="Flint H.J."/>
        </authorList>
    </citation>
    <scope>NUCLEOTIDE SEQUENCE</scope>
    <source>
        <strain evidence="3">CGMCC 4.5581</strain>
    </source>
</reference>
<proteinExistence type="predicted"/>
<evidence type="ECO:0000256" key="2">
    <source>
        <dbReference type="SAM" id="Phobius"/>
    </source>
</evidence>
<dbReference type="EMBL" id="JAAMPA010000003">
    <property type="protein sequence ID" value="NIH69834.1"/>
    <property type="molecule type" value="Genomic_DNA"/>
</dbReference>
<sequence>MRTDAGPAPVPVPAAVDREDDDEVLLRAHEPVLRFTAGELFLPTGVGPYVARCSLRTRGPGGTGTALVPAGGLDLQRLADLGRRHRDQPLYLRFVDRPLTRPEVRAWRREDRPRLRSTSRFAAVGVLARLVDVLFRVSLLLRGRVPGGVVAGAEVLTRGFPDAGQCPCYGRVVREAGYTICQYWFFYAFNDWRTTFHGVNDHEADWETVAVYLVPDRGRLRPAWVAASSHDHEGAALRRRWDDPGLRREGDHPVVFPGAGSHSGAFVPGDHVISVELPALRRMRRRLLPRSPDRAGLAIPFIDHARGDGAAVGPGHDRTWRVEVIGDDTAWVRDFRGLWGLDTRDPLGGERAPAGPRYEREGAVRRCWADPLGWASLGALAATDEEARALLRDRVDRVSGRLHELDATITAQRTALRGLRAQAQTLGARVDLRRLERDRRRDLARGETELSALVAERTELAEERAAHTDALSAPSSPEPPDAHLAASARPTVLDPHRHTAFLGTWAAVSTPVLILWIGALLVRPTALTLSGAATFLLVFAGVEAVARRRVRLLLTAMVGVAVWLLVAASLVVALLANWRLVLAALLVLAAVSLLVLNVRELLGRRPHRRDTATTETAELPRAAEDVGRTG</sequence>
<accession>A0A846LTU3</accession>
<keyword evidence="2" id="KW-0812">Transmembrane</keyword>
<evidence type="ECO:0000313" key="4">
    <source>
        <dbReference type="EMBL" id="NIH69834.1"/>
    </source>
</evidence>
<evidence type="ECO:0000256" key="1">
    <source>
        <dbReference type="SAM" id="MobiDB-lite"/>
    </source>
</evidence>
<feature type="transmembrane region" description="Helical" evidence="2">
    <location>
        <begin position="580"/>
        <end position="598"/>
    </location>
</feature>
<reference evidence="4 5" key="3">
    <citation type="submission" date="2020-02" db="EMBL/GenBank/DDBJ databases">
        <title>Sequencing the genomes of 1000 actinobacteria strains.</title>
        <authorList>
            <person name="Klenk H.-P."/>
        </authorList>
    </citation>
    <scope>NUCLEOTIDE SEQUENCE [LARGE SCALE GENOMIC DNA]</scope>
    <source>
        <strain evidence="4 5">DSM 45201</strain>
    </source>
</reference>
<protein>
    <submittedName>
        <fullName evidence="4">Uncharacterized protein</fullName>
    </submittedName>
</protein>